<evidence type="ECO:0000313" key="8">
    <source>
        <dbReference type="Proteomes" id="UP000307943"/>
    </source>
</evidence>
<dbReference type="Gene3D" id="1.10.10.10">
    <property type="entry name" value="Winged helix-like DNA-binding domain superfamily/Winged helix DNA-binding domain"/>
    <property type="match status" value="1"/>
</dbReference>
<keyword evidence="1" id="KW-0902">Two-component regulatory system</keyword>
<dbReference type="SMART" id="SM01043">
    <property type="entry name" value="BTAD"/>
    <property type="match status" value="1"/>
</dbReference>
<dbReference type="InterPro" id="IPR005158">
    <property type="entry name" value="BTAD"/>
</dbReference>
<dbReference type="AlphaFoldDB" id="A0A5C4T9G7"/>
<dbReference type="Pfam" id="PF03704">
    <property type="entry name" value="BTAD"/>
    <property type="match status" value="1"/>
</dbReference>
<protein>
    <submittedName>
        <fullName evidence="7">Response regulator</fullName>
    </submittedName>
</protein>
<comment type="caution">
    <text evidence="7">The sequence shown here is derived from an EMBL/GenBank/DDBJ whole genome shotgun (WGS) entry which is preliminary data.</text>
</comment>
<evidence type="ECO:0000256" key="3">
    <source>
        <dbReference type="ARBA" id="ARBA00023125"/>
    </source>
</evidence>
<dbReference type="Gene3D" id="1.25.40.10">
    <property type="entry name" value="Tetratricopeptide repeat domain"/>
    <property type="match status" value="1"/>
</dbReference>
<dbReference type="GO" id="GO:0000160">
    <property type="term" value="P:phosphorelay signal transduction system"/>
    <property type="evidence" value="ECO:0007669"/>
    <property type="project" value="UniProtKB-KW"/>
</dbReference>
<dbReference type="SUPFAM" id="SSF52172">
    <property type="entry name" value="CheY-like"/>
    <property type="match status" value="1"/>
</dbReference>
<dbReference type="SMART" id="SM00448">
    <property type="entry name" value="REC"/>
    <property type="match status" value="1"/>
</dbReference>
<feature type="domain" description="Response regulatory" evidence="6">
    <location>
        <begin position="2"/>
        <end position="116"/>
    </location>
</feature>
<dbReference type="SUPFAM" id="SSF48452">
    <property type="entry name" value="TPR-like"/>
    <property type="match status" value="1"/>
</dbReference>
<evidence type="ECO:0000256" key="1">
    <source>
        <dbReference type="ARBA" id="ARBA00023012"/>
    </source>
</evidence>
<dbReference type="OrthoDB" id="3190595at2"/>
<feature type="modified residue" description="4-aspartylphosphate" evidence="5">
    <location>
        <position position="53"/>
    </location>
</feature>
<keyword evidence="3" id="KW-0238">DNA-binding</keyword>
<dbReference type="GO" id="GO:0003677">
    <property type="term" value="F:DNA binding"/>
    <property type="evidence" value="ECO:0007669"/>
    <property type="project" value="UniProtKB-KW"/>
</dbReference>
<keyword evidence="5" id="KW-0597">Phosphoprotein</keyword>
<dbReference type="InterPro" id="IPR016032">
    <property type="entry name" value="Sig_transdc_resp-reg_C-effctor"/>
</dbReference>
<evidence type="ECO:0000256" key="2">
    <source>
        <dbReference type="ARBA" id="ARBA00023015"/>
    </source>
</evidence>
<evidence type="ECO:0000313" key="7">
    <source>
        <dbReference type="EMBL" id="TNJ65356.1"/>
    </source>
</evidence>
<organism evidence="7 8">
    <name type="scientific">Paenibacillus hemerocallicola</name>
    <dbReference type="NCBI Taxonomy" id="1172614"/>
    <lineage>
        <taxon>Bacteria</taxon>
        <taxon>Bacillati</taxon>
        <taxon>Bacillota</taxon>
        <taxon>Bacilli</taxon>
        <taxon>Bacillales</taxon>
        <taxon>Paenibacillaceae</taxon>
        <taxon>Paenibacillus</taxon>
    </lineage>
</organism>
<dbReference type="Gene3D" id="3.40.50.2300">
    <property type="match status" value="1"/>
</dbReference>
<dbReference type="PROSITE" id="PS50110">
    <property type="entry name" value="RESPONSE_REGULATORY"/>
    <property type="match status" value="1"/>
</dbReference>
<dbReference type="PANTHER" id="PTHR35807:SF2">
    <property type="entry name" value="TRANSCRIPTIONAL ACTIVATOR DOMAIN"/>
    <property type="match status" value="1"/>
</dbReference>
<dbReference type="GO" id="GO:0006355">
    <property type="term" value="P:regulation of DNA-templated transcription"/>
    <property type="evidence" value="ECO:0007669"/>
    <property type="project" value="InterPro"/>
</dbReference>
<evidence type="ECO:0000256" key="5">
    <source>
        <dbReference type="PROSITE-ProRule" id="PRU00169"/>
    </source>
</evidence>
<gene>
    <name evidence="7" type="ORF">FE784_15125</name>
</gene>
<dbReference type="SUPFAM" id="SSF46894">
    <property type="entry name" value="C-terminal effector domain of the bipartite response regulators"/>
    <property type="match status" value="1"/>
</dbReference>
<keyword evidence="4" id="KW-0804">Transcription</keyword>
<evidence type="ECO:0000259" key="6">
    <source>
        <dbReference type="PROSITE" id="PS50110"/>
    </source>
</evidence>
<keyword evidence="2" id="KW-0805">Transcription regulation</keyword>
<dbReference type="InterPro" id="IPR051677">
    <property type="entry name" value="AfsR-DnrI-RedD_regulator"/>
</dbReference>
<sequence length="376" mass="43336">MNAIIVDDEQPAIDVLKVMLEQDGRIEVAGTFRKPADALEAIGTLRPDVAFLDIQMPRMNGLELSERLLEVHEELEIVFVTAYDRFALEAFRANACDYLLKPVVESDLGRTIMRLYKRKRLPPKDVQPGNAIRAYCFGGFTLLGMPPEGVAIPWRTVKIQELMAYLLIRKGQQISKWEMINDIWPDCTEEQAHSHLHTAVYQIRKTLKLYGVNARIDFRNAHYRLEADGLWSDLEQFMKLSEGDKEVSSANAGAYEQCLELYKGELFGAWSYPWSIRLREACRLRYAVMTKSLCDYLIGSGQHQTALQRIQLLIDTQPLDEEAYMLSMRIYKSLNNRTAFISQYQKLERLLQAELGVLPEEKVRRLYESWAGIMTE</sequence>
<accession>A0A5C4T9G7</accession>
<dbReference type="EMBL" id="VDCQ01000019">
    <property type="protein sequence ID" value="TNJ65356.1"/>
    <property type="molecule type" value="Genomic_DNA"/>
</dbReference>
<dbReference type="InterPro" id="IPR011990">
    <property type="entry name" value="TPR-like_helical_dom_sf"/>
</dbReference>
<keyword evidence="8" id="KW-1185">Reference proteome</keyword>
<dbReference type="InterPro" id="IPR011006">
    <property type="entry name" value="CheY-like_superfamily"/>
</dbReference>
<evidence type="ECO:0000256" key="4">
    <source>
        <dbReference type="ARBA" id="ARBA00023163"/>
    </source>
</evidence>
<dbReference type="Proteomes" id="UP000307943">
    <property type="component" value="Unassembled WGS sequence"/>
</dbReference>
<name>A0A5C4T9G7_9BACL</name>
<dbReference type="InterPro" id="IPR036388">
    <property type="entry name" value="WH-like_DNA-bd_sf"/>
</dbReference>
<dbReference type="PANTHER" id="PTHR35807">
    <property type="entry name" value="TRANSCRIPTIONAL REGULATOR REDD-RELATED"/>
    <property type="match status" value="1"/>
</dbReference>
<dbReference type="Pfam" id="PF00072">
    <property type="entry name" value="Response_reg"/>
    <property type="match status" value="1"/>
</dbReference>
<proteinExistence type="predicted"/>
<dbReference type="RefSeq" id="WP_139603049.1">
    <property type="nucleotide sequence ID" value="NZ_VDCQ01000019.1"/>
</dbReference>
<dbReference type="InterPro" id="IPR001789">
    <property type="entry name" value="Sig_transdc_resp-reg_receiver"/>
</dbReference>
<reference evidence="7 8" key="1">
    <citation type="submission" date="2019-05" db="EMBL/GenBank/DDBJ databases">
        <title>We sequenced the genome of Paenibacillus hemerocallicola KCTC 33185 for further insight into its adaptation and study the phylogeny of Paenibacillus.</title>
        <authorList>
            <person name="Narsing Rao M.P."/>
        </authorList>
    </citation>
    <scope>NUCLEOTIDE SEQUENCE [LARGE SCALE GENOMIC DNA]</scope>
    <source>
        <strain evidence="7 8">KCTC 33185</strain>
    </source>
</reference>